<dbReference type="VEuPathDB" id="FungiDB:PV09_06266"/>
<gene>
    <name evidence="1" type="ORF">PV09_06266</name>
</gene>
<proteinExistence type="predicted"/>
<evidence type="ECO:0008006" key="3">
    <source>
        <dbReference type="Google" id="ProtNLM"/>
    </source>
</evidence>
<protein>
    <recommendedName>
        <fullName evidence="3">Asp/Glu/hydantoin racemase</fullName>
    </recommendedName>
</protein>
<dbReference type="STRING" id="253628.A0A0D1XJI1"/>
<dbReference type="HOGENOM" id="CLU_068086_1_0_1"/>
<reference evidence="1 2" key="1">
    <citation type="submission" date="2015-01" db="EMBL/GenBank/DDBJ databases">
        <title>The Genome Sequence of Ochroconis gallopava CBS43764.</title>
        <authorList>
            <consortium name="The Broad Institute Genomics Platform"/>
            <person name="Cuomo C."/>
            <person name="de Hoog S."/>
            <person name="Gorbushina A."/>
            <person name="Stielow B."/>
            <person name="Teixiera M."/>
            <person name="Abouelleil A."/>
            <person name="Chapman S.B."/>
            <person name="Priest M."/>
            <person name="Young S.K."/>
            <person name="Wortman J."/>
            <person name="Nusbaum C."/>
            <person name="Birren B."/>
        </authorList>
    </citation>
    <scope>NUCLEOTIDE SEQUENCE [LARGE SCALE GENOMIC DNA]</scope>
    <source>
        <strain evidence="1 2">CBS 43764</strain>
    </source>
</reference>
<evidence type="ECO:0000313" key="2">
    <source>
        <dbReference type="Proteomes" id="UP000053259"/>
    </source>
</evidence>
<dbReference type="EMBL" id="KN847549">
    <property type="protein sequence ID" value="KIW02456.1"/>
    <property type="molecule type" value="Genomic_DNA"/>
</dbReference>
<sequence>MSTAPVRLGIIVPSSNTSLEPLTQAIVDSISTPLRQVTVHFTRIRMTQLDLSTRSAAQFAQSAFVPAAQLLADAKASRPSTHPTPFPAQPLPRVDAIGWSGTSAGWLGFSQDEQLCELVTRRFGVPATTSTLALNRVLRLARVERLGLVTPYTSDMNQLIMRNYAEIGFPIAPEREKHLGITENGEIGSVGEERLTSMVRDVVDAGADAVTTFCTNWNAAHLVDGWEKQFDVPVFDSVATVVWDLCRMTEVDMSGAGSWGRMFF</sequence>
<dbReference type="Pfam" id="PF17645">
    <property type="entry name" value="Amdase"/>
    <property type="match status" value="1"/>
</dbReference>
<dbReference type="InterPro" id="IPR053714">
    <property type="entry name" value="Iso_Racemase_Enz_sf"/>
</dbReference>
<dbReference type="OrthoDB" id="414270at2759"/>
<dbReference type="PANTHER" id="PTHR40267">
    <property type="entry name" value="BLR3294 PROTEIN"/>
    <property type="match status" value="1"/>
</dbReference>
<dbReference type="AlphaFoldDB" id="A0A0D1XJI1"/>
<dbReference type="GeneID" id="27314239"/>
<dbReference type="PIRSF" id="PIRSF015736">
    <property type="entry name" value="MI"/>
    <property type="match status" value="1"/>
</dbReference>
<dbReference type="RefSeq" id="XP_016212325.1">
    <property type="nucleotide sequence ID" value="XM_016359877.1"/>
</dbReference>
<dbReference type="Gene3D" id="3.40.50.12500">
    <property type="match status" value="1"/>
</dbReference>
<organism evidence="1 2">
    <name type="scientific">Verruconis gallopava</name>
    <dbReference type="NCBI Taxonomy" id="253628"/>
    <lineage>
        <taxon>Eukaryota</taxon>
        <taxon>Fungi</taxon>
        <taxon>Dikarya</taxon>
        <taxon>Ascomycota</taxon>
        <taxon>Pezizomycotina</taxon>
        <taxon>Dothideomycetes</taxon>
        <taxon>Pleosporomycetidae</taxon>
        <taxon>Venturiales</taxon>
        <taxon>Sympoventuriaceae</taxon>
        <taxon>Verruconis</taxon>
    </lineage>
</organism>
<evidence type="ECO:0000313" key="1">
    <source>
        <dbReference type="EMBL" id="KIW02456.1"/>
    </source>
</evidence>
<name>A0A0D1XJI1_9PEZI</name>
<dbReference type="InParanoid" id="A0A0D1XJI1"/>
<keyword evidence="2" id="KW-1185">Reference proteome</keyword>
<dbReference type="Proteomes" id="UP000053259">
    <property type="component" value="Unassembled WGS sequence"/>
</dbReference>
<accession>A0A0D1XJI1</accession>
<dbReference type="InterPro" id="IPR026286">
    <property type="entry name" value="MaiA/AMDase"/>
</dbReference>
<dbReference type="PANTHER" id="PTHR40267:SF1">
    <property type="entry name" value="BLR3294 PROTEIN"/>
    <property type="match status" value="1"/>
</dbReference>